<dbReference type="EMBL" id="CASHTH010000514">
    <property type="protein sequence ID" value="CAI8003259.1"/>
    <property type="molecule type" value="Genomic_DNA"/>
</dbReference>
<dbReference type="GO" id="GO:0005829">
    <property type="term" value="C:cytosol"/>
    <property type="evidence" value="ECO:0007669"/>
    <property type="project" value="TreeGrafter"/>
</dbReference>
<dbReference type="InterPro" id="IPR003593">
    <property type="entry name" value="AAA+_ATPase"/>
</dbReference>
<dbReference type="PRINTS" id="PR00142">
    <property type="entry name" value="RECA"/>
</dbReference>
<dbReference type="GO" id="GO:0006281">
    <property type="term" value="P:DNA repair"/>
    <property type="evidence" value="ECO:0007669"/>
    <property type="project" value="InterPro"/>
</dbReference>
<evidence type="ECO:0000256" key="5">
    <source>
        <dbReference type="ARBA" id="ARBA00023172"/>
    </source>
</evidence>
<comment type="similarity">
    <text evidence="1 6">Belongs to the RecA family.</text>
</comment>
<dbReference type="InterPro" id="IPR049428">
    <property type="entry name" value="RecA-like_N"/>
</dbReference>
<feature type="domain" description="RecA family profile 1" evidence="8">
    <location>
        <begin position="45"/>
        <end position="204"/>
    </location>
</feature>
<evidence type="ECO:0000259" key="8">
    <source>
        <dbReference type="PROSITE" id="PS50162"/>
    </source>
</evidence>
<dbReference type="NCBIfam" id="TIGR02012">
    <property type="entry name" value="tigrfam_recA"/>
    <property type="match status" value="1"/>
</dbReference>
<dbReference type="GO" id="GO:0003697">
    <property type="term" value="F:single-stranded DNA binding"/>
    <property type="evidence" value="ECO:0007669"/>
    <property type="project" value="InterPro"/>
</dbReference>
<name>A0AA35W1P0_GEOBA</name>
<dbReference type="PANTHER" id="PTHR45900">
    <property type="entry name" value="RECA"/>
    <property type="match status" value="1"/>
</dbReference>
<dbReference type="InterPro" id="IPR020588">
    <property type="entry name" value="RecA_ATP-bd"/>
</dbReference>
<dbReference type="SUPFAM" id="SSF54752">
    <property type="entry name" value="RecA protein, C-terminal domain"/>
    <property type="match status" value="1"/>
</dbReference>
<reference evidence="10" key="1">
    <citation type="submission" date="2023-03" db="EMBL/GenBank/DDBJ databases">
        <authorList>
            <person name="Steffen K."/>
            <person name="Cardenas P."/>
        </authorList>
    </citation>
    <scope>NUCLEOTIDE SEQUENCE</scope>
</reference>
<evidence type="ECO:0000256" key="2">
    <source>
        <dbReference type="ARBA" id="ARBA00022741"/>
    </source>
</evidence>
<dbReference type="InterPro" id="IPR023400">
    <property type="entry name" value="RecA_C_sf"/>
</dbReference>
<dbReference type="InterPro" id="IPR049261">
    <property type="entry name" value="RecA-like_C"/>
</dbReference>
<keyword evidence="4 7" id="KW-0238">DNA-binding</keyword>
<dbReference type="SUPFAM" id="SSF52540">
    <property type="entry name" value="P-loop containing nucleoside triphosphate hydrolases"/>
    <property type="match status" value="1"/>
</dbReference>
<dbReference type="PANTHER" id="PTHR45900:SF1">
    <property type="entry name" value="MITOCHONDRIAL DNA REPAIR PROTEIN RECA HOMOLOG-RELATED"/>
    <property type="match status" value="1"/>
</dbReference>
<evidence type="ECO:0000259" key="9">
    <source>
        <dbReference type="PROSITE" id="PS50163"/>
    </source>
</evidence>
<keyword evidence="7" id="KW-0227">DNA damage</keyword>
<dbReference type="Proteomes" id="UP001174909">
    <property type="component" value="Unassembled WGS sequence"/>
</dbReference>
<organism evidence="10 11">
    <name type="scientific">Geodia barretti</name>
    <name type="common">Barrett's horny sponge</name>
    <dbReference type="NCBI Taxonomy" id="519541"/>
    <lineage>
        <taxon>Eukaryota</taxon>
        <taxon>Metazoa</taxon>
        <taxon>Porifera</taxon>
        <taxon>Demospongiae</taxon>
        <taxon>Heteroscleromorpha</taxon>
        <taxon>Tetractinellida</taxon>
        <taxon>Astrophorina</taxon>
        <taxon>Geodiidae</taxon>
        <taxon>Geodia</taxon>
    </lineage>
</organism>
<dbReference type="SMART" id="SM00382">
    <property type="entry name" value="AAA"/>
    <property type="match status" value="1"/>
</dbReference>
<evidence type="ECO:0000256" key="3">
    <source>
        <dbReference type="ARBA" id="ARBA00022840"/>
    </source>
</evidence>
<keyword evidence="3 6" id="KW-0067">ATP-binding</keyword>
<dbReference type="InterPro" id="IPR027417">
    <property type="entry name" value="P-loop_NTPase"/>
</dbReference>
<keyword evidence="5 7" id="KW-0233">DNA recombination</keyword>
<protein>
    <submittedName>
        <fullName evidence="10">Protein RecA</fullName>
    </submittedName>
</protein>
<dbReference type="GO" id="GO:0005524">
    <property type="term" value="F:ATP binding"/>
    <property type="evidence" value="ECO:0007669"/>
    <property type="project" value="UniProtKB-KW"/>
</dbReference>
<dbReference type="HAMAP" id="MF_00268">
    <property type="entry name" value="RecA"/>
    <property type="match status" value="1"/>
</dbReference>
<dbReference type="GO" id="GO:0006310">
    <property type="term" value="P:DNA recombination"/>
    <property type="evidence" value="ECO:0007669"/>
    <property type="project" value="UniProtKB-KW"/>
</dbReference>
<accession>A0AA35W1P0</accession>
<dbReference type="AlphaFoldDB" id="A0AA35W1P0"/>
<dbReference type="GO" id="GO:0140664">
    <property type="term" value="F:ATP-dependent DNA damage sensor activity"/>
    <property type="evidence" value="ECO:0007669"/>
    <property type="project" value="InterPro"/>
</dbReference>
<gene>
    <name evidence="10" type="ORF">GBAR_LOCUS3597</name>
</gene>
<dbReference type="InterPro" id="IPR013765">
    <property type="entry name" value="DNA_recomb/repair_RecA"/>
</dbReference>
<dbReference type="Gene3D" id="3.40.50.300">
    <property type="entry name" value="P-loop containing nucleotide triphosphate hydrolases"/>
    <property type="match status" value="1"/>
</dbReference>
<evidence type="ECO:0000313" key="11">
    <source>
        <dbReference type="Proteomes" id="UP001174909"/>
    </source>
</evidence>
<keyword evidence="11" id="KW-1185">Reference proteome</keyword>
<evidence type="ECO:0000256" key="4">
    <source>
        <dbReference type="ARBA" id="ARBA00023125"/>
    </source>
</evidence>
<dbReference type="Pfam" id="PF21096">
    <property type="entry name" value="RecA_C"/>
    <property type="match status" value="1"/>
</dbReference>
<dbReference type="CDD" id="cd00983">
    <property type="entry name" value="RecA"/>
    <property type="match status" value="1"/>
</dbReference>
<dbReference type="InterPro" id="IPR020584">
    <property type="entry name" value="DNA_recomb/repair_RecA_CS"/>
</dbReference>
<keyword evidence="2 6" id="KW-0547">Nucleotide-binding</keyword>
<comment type="caution">
    <text evidence="10">The sequence shown here is derived from an EMBL/GenBank/DDBJ whole genome shotgun (WGS) entry which is preliminary data.</text>
</comment>
<dbReference type="PROSITE" id="PS50163">
    <property type="entry name" value="RECA_3"/>
    <property type="match status" value="1"/>
</dbReference>
<sequence length="371" mass="39658">MAINPETLNLDKNKLAALEVALGRIEKDHGKGAVMRGDEQVAHLITNVIPTGSLSLDLALGVGGLPRGRVTEIYGGESAGKSTLAIHIMAETQRMGGLAAYIDAEHALDPHYATNCGLDLNNLLISQPDSAEQALDITEQLVRSGAVDAVLIDSVAALVPQAEIEGDMGDVHVGMQARLMSQALRKLTSTINRSRTAVVFINQIREKIGVSYGSPEVTPGGRALKFYSSVRIDLRRSESLKQGSEIIGSRVRARIVKNKVAAPFRVAEFDIMFNQGISKVGDLLDIGVNQNIIKKAGAFYSYGETRLGQGRENSKNFLLEHIEIADEIEALIRGDEVSDDDLPDGNVNGHLEGAAADGAAYVANPNSVSLN</sequence>
<proteinExistence type="inferred from homology"/>
<dbReference type="FunFam" id="3.40.50.300:FF:000087">
    <property type="entry name" value="Recombinase RecA"/>
    <property type="match status" value="1"/>
</dbReference>
<dbReference type="Pfam" id="PF00154">
    <property type="entry name" value="RecA_N"/>
    <property type="match status" value="1"/>
</dbReference>
<evidence type="ECO:0000256" key="7">
    <source>
        <dbReference type="RuleBase" id="RU004527"/>
    </source>
</evidence>
<evidence type="ECO:0000313" key="10">
    <source>
        <dbReference type="EMBL" id="CAI8003259.1"/>
    </source>
</evidence>
<evidence type="ECO:0000256" key="6">
    <source>
        <dbReference type="RuleBase" id="RU003422"/>
    </source>
</evidence>
<feature type="domain" description="RecA family profile 2" evidence="9">
    <location>
        <begin position="209"/>
        <end position="282"/>
    </location>
</feature>
<dbReference type="PROSITE" id="PS50162">
    <property type="entry name" value="RECA_2"/>
    <property type="match status" value="1"/>
</dbReference>
<dbReference type="InterPro" id="IPR020587">
    <property type="entry name" value="RecA_monomer-monomer_interface"/>
</dbReference>
<dbReference type="PROSITE" id="PS00321">
    <property type="entry name" value="RECA_1"/>
    <property type="match status" value="1"/>
</dbReference>
<evidence type="ECO:0000256" key="1">
    <source>
        <dbReference type="ARBA" id="ARBA00009391"/>
    </source>
</evidence>